<evidence type="ECO:0000256" key="3">
    <source>
        <dbReference type="SAM" id="MobiDB-lite"/>
    </source>
</evidence>
<dbReference type="NCBIfam" id="NF010081">
    <property type="entry name" value="PRK13566.1"/>
    <property type="match status" value="1"/>
</dbReference>
<keyword evidence="2" id="KW-0028">Amino-acid biosynthesis</keyword>
<dbReference type="InterPro" id="IPR006221">
    <property type="entry name" value="TrpG/PapA_dom"/>
</dbReference>
<keyword evidence="2" id="KW-0822">Tryptophan biosynthesis</keyword>
<dbReference type="InterPro" id="IPR029062">
    <property type="entry name" value="Class_I_gatase-like"/>
</dbReference>
<dbReference type="NCBIfam" id="TIGR01815">
    <property type="entry name" value="TrpE-clade3"/>
    <property type="match status" value="1"/>
</dbReference>
<proteinExistence type="predicted"/>
<dbReference type="InterPro" id="IPR019999">
    <property type="entry name" value="Anth_synth_I-like"/>
</dbReference>
<evidence type="ECO:0000313" key="8">
    <source>
        <dbReference type="Proteomes" id="UP000598217"/>
    </source>
</evidence>
<dbReference type="Pfam" id="PF00425">
    <property type="entry name" value="Chorismate_bind"/>
    <property type="match status" value="1"/>
</dbReference>
<accession>A0ABR9HJ38</accession>
<dbReference type="PANTHER" id="PTHR11236">
    <property type="entry name" value="AMINOBENZOATE/ANTHRANILATE SYNTHASE"/>
    <property type="match status" value="1"/>
</dbReference>
<dbReference type="Gene3D" id="3.60.120.10">
    <property type="entry name" value="Anthranilate synthase"/>
    <property type="match status" value="1"/>
</dbReference>
<dbReference type="Pfam" id="PF00117">
    <property type="entry name" value="GATase"/>
    <property type="match status" value="1"/>
</dbReference>
<feature type="compositionally biased region" description="Basic and acidic residues" evidence="3">
    <location>
        <begin position="216"/>
        <end position="232"/>
    </location>
</feature>
<sequence length="747" mass="81698">MNPSDVQTTTYRTPSGVTVHRNATPCDPEVLTDLVSSVEYRRGGVLSSGMEYPGRYDRWHLGYVDPCLEVSTRGRRVTASALNDRGRVLLPVLAGALDAVPGAAEREQGADHVAITVPEPDPDAFFTEEERSRRPSVFTALRSVVAALRSPEDTNLGLYGAFGYDLAFQFEPVQRHIDRDPADRDMVLHLPDAIVVRDRKRETCVRYTYEFTVPADGDRPEATTEGLPRRSEPTPPVVAAEVPPGPQPGSYAEIVAEAKKKFRRGDLFEVVPGHRTYARCSSPARFYELLRERNPAPYEFFFNLGEGEYLVGASPEMFVRVSGEPGTGQRVETCPISGTIRRGEDALGDAENIQELLSSVKEKSELTMCTDVDRNDKSRVCEPGSVKVIGRRQIEMYSRLIHTVDHIEGTLRRDFDALDAFLTHMWAVTVTGAPKTWAMRFIEQHETSPRRWYGGAVGVINFDGSMNTGLTLRTAHIRDGVAAVRVGATLLYDSDPEAEERETFLKARALLETLALGEEAARAEAGGADPETEGTVAQAAPVPAGLPGEGMRVLLVDHEDSFVNTLADYVRRHGAQVTTVRYGFDPELLDRLAPDLVVLSPGPGLPVDFAMSDLLDALAARRLPVFGVCLGLQGMVEHAGGELRTLDEPVHGKPGRVRVLGGRLLAGTGEDGVFPAARYHSTYSTRDLVKNFEVTAVLEGGTGQEPLVMAIEDPDARWYAVQFHPESILTASVGEGIVSRVLELARG</sequence>
<dbReference type="PIRSF" id="PIRSF036934">
    <property type="entry name" value="TrpE-G"/>
    <property type="match status" value="1"/>
</dbReference>
<protein>
    <recommendedName>
        <fullName evidence="2">Anthranilate synthase</fullName>
        <ecNumber evidence="2">4.1.3.27</ecNumber>
    </recommendedName>
</protein>
<gene>
    <name evidence="7" type="ORF">H4W79_003079</name>
</gene>
<dbReference type="RefSeq" id="WP_191271801.1">
    <property type="nucleotide sequence ID" value="NZ_BMXJ01000005.1"/>
</dbReference>
<feature type="domain" description="Anthranilate synthase component I N-terminal" evidence="6">
    <location>
        <begin position="57"/>
        <end position="204"/>
    </location>
</feature>
<dbReference type="CDD" id="cd01743">
    <property type="entry name" value="GATase1_Anthranilate_Synthase"/>
    <property type="match status" value="1"/>
</dbReference>
<name>A0ABR9HJ38_9ACTN</name>
<dbReference type="InterPro" id="IPR005801">
    <property type="entry name" value="ADC_synthase"/>
</dbReference>
<evidence type="ECO:0000259" key="5">
    <source>
        <dbReference type="Pfam" id="PF00425"/>
    </source>
</evidence>
<dbReference type="Gene3D" id="3.40.50.880">
    <property type="match status" value="1"/>
</dbReference>
<keyword evidence="1" id="KW-0315">Glutamine amidotransferase</keyword>
<dbReference type="InterPro" id="IPR010112">
    <property type="entry name" value="TrpE-G_bact"/>
</dbReference>
<dbReference type="InterPro" id="IPR006805">
    <property type="entry name" value="Anth_synth_I_N"/>
</dbReference>
<comment type="caution">
    <text evidence="7">The sequence shown here is derived from an EMBL/GenBank/DDBJ whole genome shotgun (WGS) entry which is preliminary data.</text>
</comment>
<dbReference type="PRINTS" id="PR00096">
    <property type="entry name" value="GATASE"/>
</dbReference>
<keyword evidence="2 7" id="KW-0456">Lyase</keyword>
<feature type="domain" description="Glutamine amidotransferase" evidence="4">
    <location>
        <begin position="554"/>
        <end position="731"/>
    </location>
</feature>
<dbReference type="PROSITE" id="PS51273">
    <property type="entry name" value="GATASE_TYPE_1"/>
    <property type="match status" value="1"/>
</dbReference>
<reference evidence="7 8" key="1">
    <citation type="submission" date="2020-10" db="EMBL/GenBank/DDBJ databases">
        <title>Sequencing the genomes of 1000 actinobacteria strains.</title>
        <authorList>
            <person name="Klenk H.-P."/>
        </authorList>
    </citation>
    <scope>NUCLEOTIDE SEQUENCE [LARGE SCALE GENOMIC DNA]</scope>
    <source>
        <strain evidence="7 8">DSM 45157</strain>
    </source>
</reference>
<feature type="region of interest" description="Disordered" evidence="3">
    <location>
        <begin position="215"/>
        <end position="248"/>
    </location>
</feature>
<feature type="domain" description="Chorismate-utilising enzyme C-terminal" evidence="5">
    <location>
        <begin position="250"/>
        <end position="506"/>
    </location>
</feature>
<keyword evidence="2" id="KW-0057">Aromatic amino acid biosynthesis</keyword>
<evidence type="ECO:0000259" key="4">
    <source>
        <dbReference type="Pfam" id="PF00117"/>
    </source>
</evidence>
<dbReference type="Pfam" id="PF04715">
    <property type="entry name" value="Anth_synt_I_N"/>
    <property type="match status" value="1"/>
</dbReference>
<evidence type="ECO:0000256" key="2">
    <source>
        <dbReference type="PIRNR" id="PIRNR036934"/>
    </source>
</evidence>
<dbReference type="Proteomes" id="UP000598217">
    <property type="component" value="Unassembled WGS sequence"/>
</dbReference>
<evidence type="ECO:0000313" key="7">
    <source>
        <dbReference type="EMBL" id="MBE1458865.1"/>
    </source>
</evidence>
<dbReference type="PRINTS" id="PR00097">
    <property type="entry name" value="ANTSNTHASEII"/>
</dbReference>
<dbReference type="SUPFAM" id="SSF52317">
    <property type="entry name" value="Class I glutamine amidotransferase-like"/>
    <property type="match status" value="1"/>
</dbReference>
<dbReference type="PANTHER" id="PTHR11236:SF9">
    <property type="entry name" value="ANTHRANILATE SYNTHASE COMPONENT 1"/>
    <property type="match status" value="1"/>
</dbReference>
<dbReference type="GO" id="GO:0004049">
    <property type="term" value="F:anthranilate synthase activity"/>
    <property type="evidence" value="ECO:0007669"/>
    <property type="project" value="UniProtKB-EC"/>
</dbReference>
<evidence type="ECO:0000256" key="1">
    <source>
        <dbReference type="ARBA" id="ARBA00022962"/>
    </source>
</evidence>
<dbReference type="EMBL" id="JADBDY010000001">
    <property type="protein sequence ID" value="MBE1458865.1"/>
    <property type="molecule type" value="Genomic_DNA"/>
</dbReference>
<dbReference type="EC" id="4.1.3.27" evidence="2"/>
<organism evidence="7 8">
    <name type="scientific">Nocardiopsis terrae</name>
    <dbReference type="NCBI Taxonomy" id="372655"/>
    <lineage>
        <taxon>Bacteria</taxon>
        <taxon>Bacillati</taxon>
        <taxon>Actinomycetota</taxon>
        <taxon>Actinomycetes</taxon>
        <taxon>Streptosporangiales</taxon>
        <taxon>Nocardiopsidaceae</taxon>
        <taxon>Nocardiopsis</taxon>
    </lineage>
</organism>
<dbReference type="SUPFAM" id="SSF56322">
    <property type="entry name" value="ADC synthase"/>
    <property type="match status" value="1"/>
</dbReference>
<dbReference type="InterPro" id="IPR017926">
    <property type="entry name" value="GATASE"/>
</dbReference>
<evidence type="ECO:0000259" key="6">
    <source>
        <dbReference type="Pfam" id="PF04715"/>
    </source>
</evidence>
<comment type="catalytic activity">
    <reaction evidence="2">
        <text>chorismate + L-glutamine = anthranilate + pyruvate + L-glutamate + H(+)</text>
        <dbReference type="Rhea" id="RHEA:21732"/>
        <dbReference type="ChEBI" id="CHEBI:15361"/>
        <dbReference type="ChEBI" id="CHEBI:15378"/>
        <dbReference type="ChEBI" id="CHEBI:16567"/>
        <dbReference type="ChEBI" id="CHEBI:29748"/>
        <dbReference type="ChEBI" id="CHEBI:29985"/>
        <dbReference type="ChEBI" id="CHEBI:58359"/>
        <dbReference type="EC" id="4.1.3.27"/>
    </reaction>
</comment>
<dbReference type="InterPro" id="IPR015890">
    <property type="entry name" value="Chorismate_C"/>
</dbReference>
<comment type="pathway">
    <text evidence="2">Amino-acid biosynthesis; L-tryptophan biosynthesis; L-tryptophan from chorismate: step 1/5.</text>
</comment>
<keyword evidence="8" id="KW-1185">Reference proteome</keyword>